<accession>A0A0G7ZKW6</accession>
<dbReference type="InterPro" id="IPR023635">
    <property type="entry name" value="Peptide_deformylase"/>
</dbReference>
<dbReference type="GO" id="GO:0042586">
    <property type="term" value="F:peptide deformylase activity"/>
    <property type="evidence" value="ECO:0007669"/>
    <property type="project" value="UniProtKB-UniRule"/>
</dbReference>
<evidence type="ECO:0000313" key="7">
    <source>
        <dbReference type="EMBL" id="CRX36825.1"/>
    </source>
</evidence>
<sequence length="200" mass="23013">MVQQNKVKIKQEDRISIKNIIDDSNPKLREISFDVPYPLSKEDKFIMHQMIDYVRSSIDPNRDQDDKRELRPAYGISAIQLGYPKKMLFVHVPSDFGKESEEFALVNPKVIQYTDKKAYLAGGEGCLSVRANHPGYVLRSYGIKIVAIDYFTDREIEIDAKGLTAIVLQHEIDHLLGILFYDRINKLQPFVLTDKKAVKL</sequence>
<gene>
    <name evidence="6" type="primary">def</name>
    <name evidence="7" type="ORF">HEPPS_00240</name>
</gene>
<comment type="cofactor">
    <cofactor evidence="6">
        <name>Fe(2+)</name>
        <dbReference type="ChEBI" id="CHEBI:29033"/>
    </cofactor>
    <text evidence="6">Binds 1 Fe(2+) ion.</text>
</comment>
<dbReference type="NCBIfam" id="TIGR00079">
    <property type="entry name" value="pept_deformyl"/>
    <property type="match status" value="1"/>
</dbReference>
<feature type="binding site" evidence="6">
    <location>
        <position position="126"/>
    </location>
    <ligand>
        <name>Fe cation</name>
        <dbReference type="ChEBI" id="CHEBI:24875"/>
    </ligand>
</feature>
<dbReference type="FunFam" id="3.90.45.10:FF:000002">
    <property type="entry name" value="Peptide deformylase"/>
    <property type="match status" value="1"/>
</dbReference>
<dbReference type="InterPro" id="IPR036821">
    <property type="entry name" value="Peptide_deformylase_sf"/>
</dbReference>
<dbReference type="HAMAP" id="MF_00163">
    <property type="entry name" value="Pep_deformylase"/>
    <property type="match status" value="1"/>
</dbReference>
<dbReference type="GO" id="GO:0006412">
    <property type="term" value="P:translation"/>
    <property type="evidence" value="ECO:0007669"/>
    <property type="project" value="UniProtKB-UniRule"/>
</dbReference>
<evidence type="ECO:0000256" key="3">
    <source>
        <dbReference type="ARBA" id="ARBA00022801"/>
    </source>
</evidence>
<organism evidence="7 8">
    <name type="scientific">Candidatus Hepatoplasma crinochetorum</name>
    <dbReference type="NCBI Taxonomy" id="295596"/>
    <lineage>
        <taxon>Bacteria</taxon>
        <taxon>Bacillati</taxon>
        <taxon>Mycoplasmatota</taxon>
        <taxon>Mollicutes</taxon>
        <taxon>Candidatus Hepatoplasmataceae</taxon>
        <taxon>Candidatus Hepatoplasma</taxon>
    </lineage>
</organism>
<protein>
    <recommendedName>
        <fullName evidence="6">Peptide deformylase</fullName>
        <shortName evidence="6">PDF</shortName>
        <ecNumber evidence="6">3.5.1.88</ecNumber>
    </recommendedName>
    <alternativeName>
        <fullName evidence="6">Polypeptide deformylase</fullName>
    </alternativeName>
</protein>
<evidence type="ECO:0000256" key="5">
    <source>
        <dbReference type="ARBA" id="ARBA00023004"/>
    </source>
</evidence>
<evidence type="ECO:0000256" key="2">
    <source>
        <dbReference type="ARBA" id="ARBA00022723"/>
    </source>
</evidence>
<evidence type="ECO:0000256" key="6">
    <source>
        <dbReference type="HAMAP-Rule" id="MF_00163"/>
    </source>
</evidence>
<dbReference type="GO" id="GO:0046872">
    <property type="term" value="F:metal ion binding"/>
    <property type="evidence" value="ECO:0007669"/>
    <property type="project" value="UniProtKB-KW"/>
</dbReference>
<feature type="binding site" evidence="6">
    <location>
        <position position="170"/>
    </location>
    <ligand>
        <name>Fe cation</name>
        <dbReference type="ChEBI" id="CHEBI:24875"/>
    </ligand>
</feature>
<dbReference type="Pfam" id="PF01327">
    <property type="entry name" value="Pep_deformylase"/>
    <property type="match status" value="1"/>
</dbReference>
<name>A0A0G7ZKW6_9MOLU</name>
<keyword evidence="4 6" id="KW-0648">Protein biosynthesis</keyword>
<keyword evidence="3 6" id="KW-0378">Hydrolase</keyword>
<dbReference type="PANTHER" id="PTHR10458">
    <property type="entry name" value="PEPTIDE DEFORMYLASE"/>
    <property type="match status" value="1"/>
</dbReference>
<comment type="function">
    <text evidence="6">Removes the formyl group from the N-terminal Met of newly synthesized proteins. Requires at least a dipeptide for an efficient rate of reaction. N-terminal L-methionine is a prerequisite for activity but the enzyme has broad specificity at other positions.</text>
</comment>
<dbReference type="Proteomes" id="UP000242141">
    <property type="component" value="Unassembled WGS sequence"/>
</dbReference>
<dbReference type="AlphaFoldDB" id="A0A0G7ZKW6"/>
<keyword evidence="2 6" id="KW-0479">Metal-binding</keyword>
<dbReference type="PRINTS" id="PR01576">
    <property type="entry name" value="PDEFORMYLASE"/>
</dbReference>
<dbReference type="Gene3D" id="3.90.45.10">
    <property type="entry name" value="Peptide deformylase"/>
    <property type="match status" value="1"/>
</dbReference>
<dbReference type="EC" id="3.5.1.88" evidence="6"/>
<comment type="catalytic activity">
    <reaction evidence="6">
        <text>N-terminal N-formyl-L-methionyl-[peptide] + H2O = N-terminal L-methionyl-[peptide] + formate</text>
        <dbReference type="Rhea" id="RHEA:24420"/>
        <dbReference type="Rhea" id="RHEA-COMP:10639"/>
        <dbReference type="Rhea" id="RHEA-COMP:10640"/>
        <dbReference type="ChEBI" id="CHEBI:15377"/>
        <dbReference type="ChEBI" id="CHEBI:15740"/>
        <dbReference type="ChEBI" id="CHEBI:49298"/>
        <dbReference type="ChEBI" id="CHEBI:64731"/>
        <dbReference type="EC" id="3.5.1.88"/>
    </reaction>
</comment>
<feature type="binding site" evidence="6">
    <location>
        <position position="174"/>
    </location>
    <ligand>
        <name>Fe cation</name>
        <dbReference type="ChEBI" id="CHEBI:24875"/>
    </ligand>
</feature>
<dbReference type="PIRSF" id="PIRSF004749">
    <property type="entry name" value="Pep_def"/>
    <property type="match status" value="1"/>
</dbReference>
<dbReference type="PANTHER" id="PTHR10458:SF8">
    <property type="entry name" value="PEPTIDE DEFORMYLASE 2"/>
    <property type="match status" value="1"/>
</dbReference>
<keyword evidence="8" id="KW-1185">Reference proteome</keyword>
<feature type="active site" evidence="6">
    <location>
        <position position="171"/>
    </location>
</feature>
<dbReference type="SUPFAM" id="SSF56420">
    <property type="entry name" value="Peptide deformylase"/>
    <property type="match status" value="1"/>
</dbReference>
<evidence type="ECO:0000256" key="1">
    <source>
        <dbReference type="ARBA" id="ARBA00010759"/>
    </source>
</evidence>
<comment type="similarity">
    <text evidence="1 6">Belongs to the polypeptide deformylase family.</text>
</comment>
<keyword evidence="5 6" id="KW-0408">Iron</keyword>
<evidence type="ECO:0000313" key="8">
    <source>
        <dbReference type="Proteomes" id="UP000242141"/>
    </source>
</evidence>
<reference evidence="8" key="1">
    <citation type="submission" date="2015-05" db="EMBL/GenBank/DDBJ databases">
        <authorList>
            <person name="Collingro A."/>
        </authorList>
    </citation>
    <scope>NUCLEOTIDE SEQUENCE [LARGE SCALE GENOMIC DNA]</scope>
    <source>
        <strain evidence="8">Ps</strain>
    </source>
</reference>
<dbReference type="EMBL" id="CWGI01000001">
    <property type="protein sequence ID" value="CRX36825.1"/>
    <property type="molecule type" value="Genomic_DNA"/>
</dbReference>
<evidence type="ECO:0000256" key="4">
    <source>
        <dbReference type="ARBA" id="ARBA00022917"/>
    </source>
</evidence>
<proteinExistence type="inferred from homology"/>